<dbReference type="InterPro" id="IPR009030">
    <property type="entry name" value="Growth_fac_rcpt_cys_sf"/>
</dbReference>
<dbReference type="Gene3D" id="2.10.25.10">
    <property type="entry name" value="Laminin"/>
    <property type="match status" value="1"/>
</dbReference>
<feature type="compositionally biased region" description="Polar residues" evidence="7">
    <location>
        <begin position="801"/>
        <end position="813"/>
    </location>
</feature>
<evidence type="ECO:0000256" key="8">
    <source>
        <dbReference type="SAM" id="Phobius"/>
    </source>
</evidence>
<dbReference type="SMART" id="SM00180">
    <property type="entry name" value="EGF_Lam"/>
    <property type="match status" value="2"/>
</dbReference>
<comment type="caution">
    <text evidence="6">Lacks conserved residue(s) required for the propagation of feature annotation.</text>
</comment>
<evidence type="ECO:0000256" key="3">
    <source>
        <dbReference type="ARBA" id="ARBA00022536"/>
    </source>
</evidence>
<organism evidence="11 12">
    <name type="scientific">Lactarius akahatsu</name>
    <dbReference type="NCBI Taxonomy" id="416441"/>
    <lineage>
        <taxon>Eukaryota</taxon>
        <taxon>Fungi</taxon>
        <taxon>Dikarya</taxon>
        <taxon>Basidiomycota</taxon>
        <taxon>Agaricomycotina</taxon>
        <taxon>Agaricomycetes</taxon>
        <taxon>Russulales</taxon>
        <taxon>Russulaceae</taxon>
        <taxon>Lactarius</taxon>
    </lineage>
</organism>
<keyword evidence="3 6" id="KW-0245">EGF-like domain</keyword>
<comment type="caution">
    <text evidence="11">The sequence shown here is derived from an EMBL/GenBank/DDBJ whole genome shotgun (WGS) entry which is preliminary data.</text>
</comment>
<feature type="disulfide bond" evidence="6">
    <location>
        <begin position="211"/>
        <end position="220"/>
    </location>
</feature>
<keyword evidence="6" id="KW-1015">Disulfide bond</keyword>
<dbReference type="InterPro" id="IPR002049">
    <property type="entry name" value="LE_dom"/>
</dbReference>
<dbReference type="SMART" id="SM00181">
    <property type="entry name" value="EGF"/>
    <property type="match status" value="5"/>
</dbReference>
<dbReference type="Pfam" id="PF23106">
    <property type="entry name" value="EGF_Teneurin"/>
    <property type="match status" value="1"/>
</dbReference>
<dbReference type="PANTHER" id="PTHR15332:SF175">
    <property type="entry name" value="PROPROTEIN CONVERTASE SUBTILISIN_KEXIN TYPE 5-LIKE"/>
    <property type="match status" value="1"/>
</dbReference>
<feature type="domain" description="EGF-like" evidence="10">
    <location>
        <begin position="189"/>
        <end position="221"/>
    </location>
</feature>
<keyword evidence="4 9" id="KW-0732">Signal</keyword>
<evidence type="ECO:0000256" key="4">
    <source>
        <dbReference type="ARBA" id="ARBA00022729"/>
    </source>
</evidence>
<evidence type="ECO:0000256" key="1">
    <source>
        <dbReference type="ARBA" id="ARBA00004613"/>
    </source>
</evidence>
<dbReference type="AlphaFoldDB" id="A0AAD4QDS5"/>
<evidence type="ECO:0000256" key="5">
    <source>
        <dbReference type="ARBA" id="ARBA00023180"/>
    </source>
</evidence>
<keyword evidence="12" id="KW-1185">Reference proteome</keyword>
<evidence type="ECO:0000256" key="2">
    <source>
        <dbReference type="ARBA" id="ARBA00022525"/>
    </source>
</evidence>
<dbReference type="Proteomes" id="UP001201163">
    <property type="component" value="Unassembled WGS sequence"/>
</dbReference>
<dbReference type="SMART" id="SM00261">
    <property type="entry name" value="FU"/>
    <property type="match status" value="7"/>
</dbReference>
<name>A0AAD4QDS5_9AGAM</name>
<dbReference type="GO" id="GO:0005576">
    <property type="term" value="C:extracellular region"/>
    <property type="evidence" value="ECO:0007669"/>
    <property type="project" value="UniProtKB-SubCell"/>
</dbReference>
<feature type="region of interest" description="Disordered" evidence="7">
    <location>
        <begin position="773"/>
        <end position="855"/>
    </location>
</feature>
<feature type="transmembrane region" description="Helical" evidence="8">
    <location>
        <begin position="667"/>
        <end position="688"/>
    </location>
</feature>
<sequence length="855" mass="86779">MTLDFHGMLFRLLLISAFFSAAQGAAVAINSTVVCSAGQCIQGFTNTTIGTVLSSPNVASNVLLLPGQYTSTTNPQLLHQLLTTSSTSSSPATGFNLSTFSLPLNVALQPGLAIYPQALYSGQAQFTALTNSTASGNSSIPLSAGALALSSNIWVAVTAGGSDRVVIWDSVPDVSQLPGMGSLSLSTIESNACSPQCSSAGVCSASGQCTCPPGFSGSSCEICAKGFFGTSCQACPAGCTTCDDGTSGTGRCLSSTAANASSACNCLNGVCGTNGQCTCNAGWTTASNGTQCASCAPGFFLDGNGNCAVCQLGCQQCADGSGICVACKQGFTQNANDRTKCDAVQSVTTTGTVCPDGSFSNGATCQPCSPSCSTCSGSTSNDCIVCGNGQFSLSGSCVPTDSNGVCAGSSMIANNNKHECDSCPSKCTSCGIPNFNVASTINQLQCKGCLPGFVLSNGQCVESCPTGTFLSPQDNLTCTACSSQCSSCLGAADFCLTCNGGQLASGGKCVSSCPSNALATAGACTTCHPDCATCSGTSFSQCTTCPSDRPVLSNGRCLPTCSKTQFFDRTSGSCQSCDSSCSSCSGAGPSNCLACSSSTSVLRGGSCAAANCGGNATAVVPGLGVCLSDLVSVPQVSGTSVPIPLPTVTGINTPAVTNTSGSRALTWWEILLMVLGCVFIFLCILALFPAAHAREARTTDGRVRGVEEYRRAGGREKVALRVARLRNLEEERHMAALGKLNQVGGVPSALPSHYARSRRLSATGGDTDSFYSQVTGLPPRAPAPRQPVNMRSVERPASARYSGTTISSATSDTEAQRYAKSIEERDEPEIGQGGTWLAPAGTGTSQESRNPFRRP</sequence>
<protein>
    <submittedName>
        <fullName evidence="11">Insulin-like growth factor binding protein</fullName>
    </submittedName>
</protein>
<dbReference type="InterPro" id="IPR000742">
    <property type="entry name" value="EGF"/>
</dbReference>
<keyword evidence="2" id="KW-0964">Secreted</keyword>
<dbReference type="Pfam" id="PF15913">
    <property type="entry name" value="Furin-like_2"/>
    <property type="match status" value="1"/>
</dbReference>
<dbReference type="PROSITE" id="PS01248">
    <property type="entry name" value="EGF_LAM_1"/>
    <property type="match status" value="1"/>
</dbReference>
<proteinExistence type="predicted"/>
<keyword evidence="5" id="KW-0325">Glycoprotein</keyword>
<dbReference type="CDD" id="cd00064">
    <property type="entry name" value="FU"/>
    <property type="match status" value="2"/>
</dbReference>
<dbReference type="CDD" id="cd00055">
    <property type="entry name" value="EGF_Lam"/>
    <property type="match status" value="1"/>
</dbReference>
<evidence type="ECO:0000259" key="10">
    <source>
        <dbReference type="PROSITE" id="PS50026"/>
    </source>
</evidence>
<dbReference type="Gene3D" id="2.10.220.10">
    <property type="entry name" value="Hormone Receptor, Insulin-like Growth Factor Receptor 1, Chain A, domain 2"/>
    <property type="match status" value="4"/>
</dbReference>
<dbReference type="SUPFAM" id="SSF57184">
    <property type="entry name" value="Growth factor receptor domain"/>
    <property type="match status" value="3"/>
</dbReference>
<comment type="subcellular location">
    <subcellularLocation>
        <location evidence="1">Secreted</location>
    </subcellularLocation>
</comment>
<feature type="signal peptide" evidence="9">
    <location>
        <begin position="1"/>
        <end position="24"/>
    </location>
</feature>
<evidence type="ECO:0000256" key="6">
    <source>
        <dbReference type="PROSITE-ProRule" id="PRU00076"/>
    </source>
</evidence>
<evidence type="ECO:0000256" key="7">
    <source>
        <dbReference type="SAM" id="MobiDB-lite"/>
    </source>
</evidence>
<keyword evidence="8" id="KW-0812">Transmembrane</keyword>
<dbReference type="EMBL" id="JAKELL010000026">
    <property type="protein sequence ID" value="KAH8991538.1"/>
    <property type="molecule type" value="Genomic_DNA"/>
</dbReference>
<reference evidence="11" key="1">
    <citation type="submission" date="2022-01" db="EMBL/GenBank/DDBJ databases">
        <title>Comparative genomics reveals a dynamic genome evolution in the ectomycorrhizal milk-cap (Lactarius) mushrooms.</title>
        <authorList>
            <consortium name="DOE Joint Genome Institute"/>
            <person name="Lebreton A."/>
            <person name="Tang N."/>
            <person name="Kuo A."/>
            <person name="LaButti K."/>
            <person name="Drula E."/>
            <person name="Barry K."/>
            <person name="Clum A."/>
            <person name="Lipzen A."/>
            <person name="Mousain D."/>
            <person name="Ng V."/>
            <person name="Wang R."/>
            <person name="Wang X."/>
            <person name="Dai Y."/>
            <person name="Henrissat B."/>
            <person name="Grigoriev I.V."/>
            <person name="Guerin-Laguette A."/>
            <person name="Yu F."/>
            <person name="Martin F.M."/>
        </authorList>
    </citation>
    <scope>NUCLEOTIDE SEQUENCE</scope>
    <source>
        <strain evidence="11">QP</strain>
    </source>
</reference>
<accession>A0AAD4QDS5</accession>
<keyword evidence="8" id="KW-1133">Transmembrane helix</keyword>
<feature type="chain" id="PRO_5042281288" evidence="9">
    <location>
        <begin position="25"/>
        <end position="855"/>
    </location>
</feature>
<evidence type="ECO:0000256" key="9">
    <source>
        <dbReference type="SAM" id="SignalP"/>
    </source>
</evidence>
<dbReference type="InterPro" id="IPR006212">
    <property type="entry name" value="Furin_repeat"/>
</dbReference>
<dbReference type="PANTHER" id="PTHR15332">
    <property type="entry name" value="PROPROTEIN CONVERTASE SUBTILISIN_KEXIN TYPE 5-LIKE"/>
    <property type="match status" value="1"/>
</dbReference>
<dbReference type="InterPro" id="IPR043601">
    <property type="entry name" value="Rspo_Fu-CRD_dom"/>
</dbReference>
<dbReference type="PROSITE" id="PS00022">
    <property type="entry name" value="EGF_1"/>
    <property type="match status" value="1"/>
</dbReference>
<keyword evidence="8" id="KW-0472">Membrane</keyword>
<feature type="disulfide bond" evidence="6">
    <location>
        <begin position="193"/>
        <end position="203"/>
    </location>
</feature>
<dbReference type="PROSITE" id="PS50026">
    <property type="entry name" value="EGF_3"/>
    <property type="match status" value="1"/>
</dbReference>
<evidence type="ECO:0000313" key="12">
    <source>
        <dbReference type="Proteomes" id="UP001201163"/>
    </source>
</evidence>
<gene>
    <name evidence="11" type="ORF">EDB92DRAFT_1935070</name>
</gene>
<feature type="compositionally biased region" description="Basic and acidic residues" evidence="7">
    <location>
        <begin position="814"/>
        <end position="823"/>
    </location>
</feature>
<evidence type="ECO:0000313" key="11">
    <source>
        <dbReference type="EMBL" id="KAH8991538.1"/>
    </source>
</evidence>